<proteinExistence type="predicted"/>
<keyword evidence="3" id="KW-0028">Amino-acid biosynthesis</keyword>
<protein>
    <recommendedName>
        <fullName evidence="2">prephenate dehydratase</fullName>
        <ecNumber evidence="2">4.2.1.51</ecNumber>
    </recommendedName>
</protein>
<evidence type="ECO:0000256" key="3">
    <source>
        <dbReference type="ARBA" id="ARBA00022605"/>
    </source>
</evidence>
<dbReference type="GO" id="GO:0009094">
    <property type="term" value="P:L-phenylalanine biosynthetic process"/>
    <property type="evidence" value="ECO:0007669"/>
    <property type="project" value="UniProtKB-KW"/>
</dbReference>
<dbReference type="InterPro" id="IPR001086">
    <property type="entry name" value="Preph_deHydtase"/>
</dbReference>
<evidence type="ECO:0000313" key="8">
    <source>
        <dbReference type="EMBL" id="KAF9473115.1"/>
    </source>
</evidence>
<dbReference type="EMBL" id="MU155469">
    <property type="protein sequence ID" value="KAF9473115.1"/>
    <property type="molecule type" value="Genomic_DNA"/>
</dbReference>
<dbReference type="AlphaFoldDB" id="A0A9P5YQY3"/>
<dbReference type="PIRSF" id="PIRSF001500">
    <property type="entry name" value="Chor_mut_pdt_Ppr"/>
    <property type="match status" value="1"/>
</dbReference>
<comment type="caution">
    <text evidence="8">The sequence shown here is derived from an EMBL/GenBank/DDBJ whole genome shotgun (WGS) entry which is preliminary data.</text>
</comment>
<sequence>MTATKFEIAVLGPLGTYTHEAAFKGFGTDATYAEQASIADVFHALSPNLPLGVIPQENSIFGTVVETYDLLRTSQSAFIRGEIVLKVEHCLLVKKGVQLHQIQKVLSHEQALGQCRDFLSKMLPKAKTVKTKSTAAAAQELLENPPNCAAICSSICAQLLPELEILFTAVQNERSNFTRFYVIAHSQHESIPRTLTYEMKALLRISSNSAGILDTPSNVMSRLISQNILIRRIDRRPSLDSIPFSSIYFLEVYADVQQQPGLSFESWTEEIDAAASKMGVTDRTVSVLGIW</sequence>
<dbReference type="GO" id="GO:0004664">
    <property type="term" value="F:prephenate dehydratase activity"/>
    <property type="evidence" value="ECO:0007669"/>
    <property type="project" value="UniProtKB-EC"/>
</dbReference>
<keyword evidence="9" id="KW-1185">Reference proteome</keyword>
<comment type="pathway">
    <text evidence="1">Amino-acid biosynthesis; L-phenylalanine biosynthesis; phenylpyruvate from prephenate: step 1/1.</text>
</comment>
<keyword evidence="5" id="KW-0584">Phenylalanine biosynthesis</keyword>
<dbReference type="Gene3D" id="3.40.190.10">
    <property type="entry name" value="Periplasmic binding protein-like II"/>
    <property type="match status" value="2"/>
</dbReference>
<organism evidence="8 9">
    <name type="scientific">Pholiota conissans</name>
    <dbReference type="NCBI Taxonomy" id="109636"/>
    <lineage>
        <taxon>Eukaryota</taxon>
        <taxon>Fungi</taxon>
        <taxon>Dikarya</taxon>
        <taxon>Basidiomycota</taxon>
        <taxon>Agaricomycotina</taxon>
        <taxon>Agaricomycetes</taxon>
        <taxon>Agaricomycetidae</taxon>
        <taxon>Agaricales</taxon>
        <taxon>Agaricineae</taxon>
        <taxon>Strophariaceae</taxon>
        <taxon>Pholiota</taxon>
    </lineage>
</organism>
<dbReference type="CDD" id="cd13532">
    <property type="entry name" value="PBP2_PDT_like"/>
    <property type="match status" value="1"/>
</dbReference>
<evidence type="ECO:0000313" key="9">
    <source>
        <dbReference type="Proteomes" id="UP000807469"/>
    </source>
</evidence>
<dbReference type="PANTHER" id="PTHR21022:SF19">
    <property type="entry name" value="PREPHENATE DEHYDRATASE-RELATED"/>
    <property type="match status" value="1"/>
</dbReference>
<dbReference type="PROSITE" id="PS51171">
    <property type="entry name" value="PREPHENATE_DEHYDR_3"/>
    <property type="match status" value="1"/>
</dbReference>
<keyword evidence="6" id="KW-0456">Lyase</keyword>
<dbReference type="Pfam" id="PF00800">
    <property type="entry name" value="PDT"/>
    <property type="match status" value="1"/>
</dbReference>
<gene>
    <name evidence="8" type="ORF">BDN70DRAFT_886158</name>
</gene>
<evidence type="ECO:0000256" key="6">
    <source>
        <dbReference type="ARBA" id="ARBA00023239"/>
    </source>
</evidence>
<dbReference type="GO" id="GO:0005737">
    <property type="term" value="C:cytoplasm"/>
    <property type="evidence" value="ECO:0007669"/>
    <property type="project" value="TreeGrafter"/>
</dbReference>
<accession>A0A9P5YQY3</accession>
<evidence type="ECO:0000256" key="5">
    <source>
        <dbReference type="ARBA" id="ARBA00023222"/>
    </source>
</evidence>
<evidence type="ECO:0000256" key="2">
    <source>
        <dbReference type="ARBA" id="ARBA00013147"/>
    </source>
</evidence>
<dbReference type="Proteomes" id="UP000807469">
    <property type="component" value="Unassembled WGS sequence"/>
</dbReference>
<dbReference type="InterPro" id="IPR008242">
    <property type="entry name" value="Chor_mutase/pphenate_deHydtase"/>
</dbReference>
<dbReference type="EC" id="4.2.1.51" evidence="2"/>
<keyword evidence="4" id="KW-0057">Aromatic amino acid biosynthesis</keyword>
<evidence type="ECO:0000259" key="7">
    <source>
        <dbReference type="PROSITE" id="PS51171"/>
    </source>
</evidence>
<dbReference type="SUPFAM" id="SSF53850">
    <property type="entry name" value="Periplasmic binding protein-like II"/>
    <property type="match status" value="1"/>
</dbReference>
<dbReference type="OrthoDB" id="983542at2759"/>
<dbReference type="PANTHER" id="PTHR21022">
    <property type="entry name" value="PREPHENATE DEHYDRATASE P PROTEIN"/>
    <property type="match status" value="1"/>
</dbReference>
<evidence type="ECO:0000256" key="1">
    <source>
        <dbReference type="ARBA" id="ARBA00004741"/>
    </source>
</evidence>
<name>A0A9P5YQY3_9AGAR</name>
<reference evidence="8" key="1">
    <citation type="submission" date="2020-11" db="EMBL/GenBank/DDBJ databases">
        <authorList>
            <consortium name="DOE Joint Genome Institute"/>
            <person name="Ahrendt S."/>
            <person name="Riley R."/>
            <person name="Andreopoulos W."/>
            <person name="Labutti K."/>
            <person name="Pangilinan J."/>
            <person name="Ruiz-Duenas F.J."/>
            <person name="Barrasa J.M."/>
            <person name="Sanchez-Garcia M."/>
            <person name="Camarero S."/>
            <person name="Miyauchi S."/>
            <person name="Serrano A."/>
            <person name="Linde D."/>
            <person name="Babiker R."/>
            <person name="Drula E."/>
            <person name="Ayuso-Fernandez I."/>
            <person name="Pacheco R."/>
            <person name="Padilla G."/>
            <person name="Ferreira P."/>
            <person name="Barriuso J."/>
            <person name="Kellner H."/>
            <person name="Castanera R."/>
            <person name="Alfaro M."/>
            <person name="Ramirez L."/>
            <person name="Pisabarro A.G."/>
            <person name="Kuo A."/>
            <person name="Tritt A."/>
            <person name="Lipzen A."/>
            <person name="He G."/>
            <person name="Yan M."/>
            <person name="Ng V."/>
            <person name="Cullen D."/>
            <person name="Martin F."/>
            <person name="Rosso M.-N."/>
            <person name="Henrissat B."/>
            <person name="Hibbett D."/>
            <person name="Martinez A.T."/>
            <person name="Grigoriev I.V."/>
        </authorList>
    </citation>
    <scope>NUCLEOTIDE SEQUENCE</scope>
    <source>
        <strain evidence="8">CIRM-BRFM 674</strain>
    </source>
</reference>
<feature type="domain" description="Prephenate dehydratase" evidence="7">
    <location>
        <begin position="7"/>
        <end position="185"/>
    </location>
</feature>
<evidence type="ECO:0000256" key="4">
    <source>
        <dbReference type="ARBA" id="ARBA00023141"/>
    </source>
</evidence>